<dbReference type="InterPro" id="IPR037143">
    <property type="entry name" value="4-PPantetheinyl_Trfase_dom_sf"/>
</dbReference>
<evidence type="ECO:0000313" key="3">
    <source>
        <dbReference type="Proteomes" id="UP001590950"/>
    </source>
</evidence>
<dbReference type="SUPFAM" id="SSF56214">
    <property type="entry name" value="4'-phosphopantetheinyl transferase"/>
    <property type="match status" value="1"/>
</dbReference>
<comment type="caution">
    <text evidence="2">The sequence shown here is derived from an EMBL/GenBank/DDBJ whole genome shotgun (WGS) entry which is preliminary data.</text>
</comment>
<accession>A0ABR4AMT0</accession>
<protein>
    <recommendedName>
        <fullName evidence="4">4'-phosphopantetheinyl transferase domain-containing protein</fullName>
    </recommendedName>
</protein>
<name>A0ABR4AMT0_9LECA</name>
<proteinExistence type="predicted"/>
<dbReference type="Gene3D" id="3.90.470.20">
    <property type="entry name" value="4'-phosphopantetheinyl transferase domain"/>
    <property type="match status" value="1"/>
</dbReference>
<dbReference type="EMBL" id="JBEFKJ010000003">
    <property type="protein sequence ID" value="KAL2047053.1"/>
    <property type="molecule type" value="Genomic_DNA"/>
</dbReference>
<dbReference type="Proteomes" id="UP001590950">
    <property type="component" value="Unassembled WGS sequence"/>
</dbReference>
<evidence type="ECO:0008006" key="4">
    <source>
        <dbReference type="Google" id="ProtNLM"/>
    </source>
</evidence>
<reference evidence="2 3" key="1">
    <citation type="submission" date="2024-09" db="EMBL/GenBank/DDBJ databases">
        <title>Rethinking Asexuality: The Enigmatic Case of Functional Sexual Genes in Lepraria (Stereocaulaceae).</title>
        <authorList>
            <person name="Doellman M."/>
            <person name="Sun Y."/>
            <person name="Barcenas-Pena A."/>
            <person name="Lumbsch H.T."/>
            <person name="Grewe F."/>
        </authorList>
    </citation>
    <scope>NUCLEOTIDE SEQUENCE [LARGE SCALE GENOMIC DNA]</scope>
    <source>
        <strain evidence="2 3">Mercado 3170</strain>
    </source>
</reference>
<feature type="region of interest" description="Disordered" evidence="1">
    <location>
        <begin position="209"/>
        <end position="235"/>
    </location>
</feature>
<organism evidence="2 3">
    <name type="scientific">Stereocaulon virgatum</name>
    <dbReference type="NCBI Taxonomy" id="373712"/>
    <lineage>
        <taxon>Eukaryota</taxon>
        <taxon>Fungi</taxon>
        <taxon>Dikarya</taxon>
        <taxon>Ascomycota</taxon>
        <taxon>Pezizomycotina</taxon>
        <taxon>Lecanoromycetes</taxon>
        <taxon>OSLEUM clade</taxon>
        <taxon>Lecanoromycetidae</taxon>
        <taxon>Lecanorales</taxon>
        <taxon>Lecanorineae</taxon>
        <taxon>Stereocaulaceae</taxon>
        <taxon>Stereocaulon</taxon>
    </lineage>
</organism>
<sequence length="344" mass="39177">MSPRPFPFQLGVGIDVCRIARIAALLRQESTRNRWARRVFTRIEWMALCRRFERVNQLQAGNSVRQAAKDESHEASVRSKIAGEDLWMLPKLPNLSSIIEDPEAYSSAINDARSPLGSLARHLAGRWAAKEAAIKAHRYRQLSMQDISIVLPTQRSNPLPGANKVMALIEPFCDTVRLSERVAGLRGLRGFHIQSQELPKSGSVYDNEMSEELQHQDQQTQTTKRRHFDRRTKVNESDRQIAEINISHDGDYAVAICMAFDPPGGQKRVQILSDNGRGNPKHEPQWGDEGWFDPHQEKVVEDMRMDDLVKESEDVNDPEAFKEAFRLAFVDSEKDGHRRLPPLP</sequence>
<evidence type="ECO:0000256" key="1">
    <source>
        <dbReference type="SAM" id="MobiDB-lite"/>
    </source>
</evidence>
<keyword evidence="3" id="KW-1185">Reference proteome</keyword>
<gene>
    <name evidence="2" type="ORF">N7G274_001072</name>
</gene>
<evidence type="ECO:0000313" key="2">
    <source>
        <dbReference type="EMBL" id="KAL2047053.1"/>
    </source>
</evidence>